<dbReference type="OrthoDB" id="9794382at2"/>
<dbReference type="InterPro" id="IPR039315">
    <property type="entry name" value="CheW"/>
</dbReference>
<keyword evidence="3" id="KW-1185">Reference proteome</keyword>
<comment type="caution">
    <text evidence="2">The sequence shown here is derived from an EMBL/GenBank/DDBJ whole genome shotgun (WGS) entry which is preliminary data.</text>
</comment>
<dbReference type="GO" id="GO:0007165">
    <property type="term" value="P:signal transduction"/>
    <property type="evidence" value="ECO:0007669"/>
    <property type="project" value="InterPro"/>
</dbReference>
<dbReference type="EMBL" id="SORI01000034">
    <property type="protein sequence ID" value="TDY52717.1"/>
    <property type="molecule type" value="Genomic_DNA"/>
</dbReference>
<dbReference type="PANTHER" id="PTHR22617:SF23">
    <property type="entry name" value="CHEMOTAXIS PROTEIN CHEW"/>
    <property type="match status" value="1"/>
</dbReference>
<organism evidence="2 3">
    <name type="scientific">Aminivibrio pyruvatiphilus</name>
    <dbReference type="NCBI Taxonomy" id="1005740"/>
    <lineage>
        <taxon>Bacteria</taxon>
        <taxon>Thermotogati</taxon>
        <taxon>Synergistota</taxon>
        <taxon>Synergistia</taxon>
        <taxon>Synergistales</taxon>
        <taxon>Aminobacteriaceae</taxon>
        <taxon>Aminivibrio</taxon>
    </lineage>
</organism>
<reference evidence="2 3" key="1">
    <citation type="submission" date="2019-03" db="EMBL/GenBank/DDBJ databases">
        <title>Genomic Encyclopedia of Type Strains, Phase IV (KMG-IV): sequencing the most valuable type-strain genomes for metagenomic binning, comparative biology and taxonomic classification.</title>
        <authorList>
            <person name="Goeker M."/>
        </authorList>
    </citation>
    <scope>NUCLEOTIDE SEQUENCE [LARGE SCALE GENOMIC DNA]</scope>
    <source>
        <strain evidence="2 3">DSM 25964</strain>
    </source>
</reference>
<name>A0A4R8LX31_9BACT</name>
<proteinExistence type="predicted"/>
<dbReference type="InterPro" id="IPR002545">
    <property type="entry name" value="CheW-lke_dom"/>
</dbReference>
<gene>
    <name evidence="2" type="ORF">C8D99_13415</name>
</gene>
<dbReference type="SUPFAM" id="SSF50341">
    <property type="entry name" value="CheW-like"/>
    <property type="match status" value="1"/>
</dbReference>
<evidence type="ECO:0000313" key="2">
    <source>
        <dbReference type="EMBL" id="TDY52717.1"/>
    </source>
</evidence>
<evidence type="ECO:0000313" key="3">
    <source>
        <dbReference type="Proteomes" id="UP000295066"/>
    </source>
</evidence>
<dbReference type="CDD" id="cd00732">
    <property type="entry name" value="CheW"/>
    <property type="match status" value="1"/>
</dbReference>
<accession>A0A4R8LX31</accession>
<dbReference type="Gene3D" id="2.30.30.40">
    <property type="entry name" value="SH3 Domains"/>
    <property type="match status" value="1"/>
</dbReference>
<evidence type="ECO:0000259" key="1">
    <source>
        <dbReference type="PROSITE" id="PS50851"/>
    </source>
</evidence>
<dbReference type="PROSITE" id="PS50851">
    <property type="entry name" value="CHEW"/>
    <property type="match status" value="1"/>
</dbReference>
<dbReference type="InterPro" id="IPR036061">
    <property type="entry name" value="CheW-like_dom_sf"/>
</dbReference>
<dbReference type="AlphaFoldDB" id="A0A4R8LX31"/>
<dbReference type="Pfam" id="PF01584">
    <property type="entry name" value="CheW"/>
    <property type="match status" value="1"/>
</dbReference>
<dbReference type="SMART" id="SM00260">
    <property type="entry name" value="CheW"/>
    <property type="match status" value="1"/>
</dbReference>
<protein>
    <submittedName>
        <fullName evidence="2">Purine-binding chemotaxis protein CheW</fullName>
    </submittedName>
</protein>
<feature type="domain" description="CheW-like" evidence="1">
    <location>
        <begin position="3"/>
        <end position="146"/>
    </location>
</feature>
<dbReference type="Proteomes" id="UP000295066">
    <property type="component" value="Unassembled WGS sequence"/>
</dbReference>
<sequence>MAEQQLVVFGLGKEEFGIDISRVREIVRLQNITAIPQTMDFVEGIVNLRGQIVPIVDLCKRFRVANSTSVEEAARRIIVVNMAEQNIGVLVDGVSEILRIPDESIEPTPPIVAGGVSADFIRGVAKVENRLIIVLDLDRIFSVEEKAVLAQATE</sequence>
<dbReference type="Gene3D" id="2.40.50.180">
    <property type="entry name" value="CheA-289, Domain 4"/>
    <property type="match status" value="1"/>
</dbReference>
<dbReference type="GO" id="GO:0005829">
    <property type="term" value="C:cytosol"/>
    <property type="evidence" value="ECO:0007669"/>
    <property type="project" value="TreeGrafter"/>
</dbReference>
<dbReference type="PANTHER" id="PTHR22617">
    <property type="entry name" value="CHEMOTAXIS SENSOR HISTIDINE KINASE-RELATED"/>
    <property type="match status" value="1"/>
</dbReference>
<dbReference type="GO" id="GO:0006935">
    <property type="term" value="P:chemotaxis"/>
    <property type="evidence" value="ECO:0007669"/>
    <property type="project" value="InterPro"/>
</dbReference>
<dbReference type="RefSeq" id="WP_133959207.1">
    <property type="nucleotide sequence ID" value="NZ_SORI01000034.1"/>
</dbReference>